<name>A0A1V9XFC4_9ACAR</name>
<keyword evidence="1" id="KW-0479">Metal-binding</keyword>
<dbReference type="GO" id="GO:0008270">
    <property type="term" value="F:zinc ion binding"/>
    <property type="evidence" value="ECO:0007669"/>
    <property type="project" value="UniProtKB-KW"/>
</dbReference>
<dbReference type="PANTHER" id="PTHR12326:SF3">
    <property type="entry name" value="DIFFERENTIALLY EXPRESSED IN FDCP 8 HOMOLOG"/>
    <property type="match status" value="1"/>
</dbReference>
<dbReference type="InterPro" id="IPR051366">
    <property type="entry name" value="DEF8"/>
</dbReference>
<feature type="region of interest" description="Disordered" evidence="6">
    <location>
        <begin position="22"/>
        <end position="46"/>
    </location>
</feature>
<dbReference type="InParanoid" id="A0A1V9XFC4"/>
<keyword evidence="4" id="KW-0862">Zinc</keyword>
<dbReference type="OrthoDB" id="1918044at2759"/>
<accession>A0A1V9XFC4</accession>
<organism evidence="8 9">
    <name type="scientific">Tropilaelaps mercedesae</name>
    <dbReference type="NCBI Taxonomy" id="418985"/>
    <lineage>
        <taxon>Eukaryota</taxon>
        <taxon>Metazoa</taxon>
        <taxon>Ecdysozoa</taxon>
        <taxon>Arthropoda</taxon>
        <taxon>Chelicerata</taxon>
        <taxon>Arachnida</taxon>
        <taxon>Acari</taxon>
        <taxon>Parasitiformes</taxon>
        <taxon>Mesostigmata</taxon>
        <taxon>Gamasina</taxon>
        <taxon>Dermanyssoidea</taxon>
        <taxon>Laelapidae</taxon>
        <taxon>Tropilaelaps</taxon>
    </lineage>
</organism>
<evidence type="ECO:0000259" key="7">
    <source>
        <dbReference type="PROSITE" id="PS50081"/>
    </source>
</evidence>
<dbReference type="Proteomes" id="UP000192247">
    <property type="component" value="Unassembled WGS sequence"/>
</dbReference>
<keyword evidence="2" id="KW-0677">Repeat</keyword>
<evidence type="ECO:0000256" key="1">
    <source>
        <dbReference type="ARBA" id="ARBA00022723"/>
    </source>
</evidence>
<comment type="similarity">
    <text evidence="5">Belongs to the DEF8 family.</text>
</comment>
<dbReference type="FunCoup" id="A0A1V9XFC4">
    <property type="interactions" value="16"/>
</dbReference>
<dbReference type="SUPFAM" id="SSF57889">
    <property type="entry name" value="Cysteine-rich domain"/>
    <property type="match status" value="1"/>
</dbReference>
<dbReference type="Gene3D" id="3.30.60.20">
    <property type="match status" value="1"/>
</dbReference>
<feature type="compositionally biased region" description="Polar residues" evidence="6">
    <location>
        <begin position="434"/>
        <end position="450"/>
    </location>
</feature>
<dbReference type="EMBL" id="MNPL01012204">
    <property type="protein sequence ID" value="OQR72250.1"/>
    <property type="molecule type" value="Genomic_DNA"/>
</dbReference>
<evidence type="ECO:0000256" key="3">
    <source>
        <dbReference type="ARBA" id="ARBA00022771"/>
    </source>
</evidence>
<dbReference type="InterPro" id="IPR046349">
    <property type="entry name" value="C1-like_sf"/>
</dbReference>
<gene>
    <name evidence="8" type="ORF">BIW11_10506</name>
</gene>
<dbReference type="PANTHER" id="PTHR12326">
    <property type="entry name" value="PLECKSTRIN HOMOLOGY DOMAIN CONTAINING PROTEIN"/>
    <property type="match status" value="1"/>
</dbReference>
<feature type="domain" description="Phorbol-ester/DAG-type" evidence="7">
    <location>
        <begin position="126"/>
        <end position="181"/>
    </location>
</feature>
<evidence type="ECO:0000313" key="8">
    <source>
        <dbReference type="EMBL" id="OQR72250.1"/>
    </source>
</evidence>
<keyword evidence="3" id="KW-0863">Zinc-finger</keyword>
<dbReference type="CDD" id="cd20819">
    <property type="entry name" value="C1_DEF8"/>
    <property type="match status" value="1"/>
</dbReference>
<evidence type="ECO:0000256" key="5">
    <source>
        <dbReference type="ARBA" id="ARBA00029450"/>
    </source>
</evidence>
<dbReference type="AlphaFoldDB" id="A0A1V9XFC4"/>
<dbReference type="Pfam" id="PF13901">
    <property type="entry name" value="RH_dom"/>
    <property type="match status" value="1"/>
</dbReference>
<evidence type="ECO:0000256" key="4">
    <source>
        <dbReference type="ARBA" id="ARBA00022833"/>
    </source>
</evidence>
<feature type="compositionally biased region" description="Low complexity" evidence="6">
    <location>
        <begin position="27"/>
        <end position="44"/>
    </location>
</feature>
<comment type="caution">
    <text evidence="8">The sequence shown here is derived from an EMBL/GenBank/DDBJ whole genome shotgun (WGS) entry which is preliminary data.</text>
</comment>
<dbReference type="InterPro" id="IPR047983">
    <property type="entry name" value="DEF8_C1"/>
</dbReference>
<keyword evidence="9" id="KW-1185">Reference proteome</keyword>
<dbReference type="InterPro" id="IPR025258">
    <property type="entry name" value="RH_dom"/>
</dbReference>
<proteinExistence type="inferred from homology"/>
<dbReference type="SMART" id="SM00109">
    <property type="entry name" value="C1"/>
    <property type="match status" value="1"/>
</dbReference>
<evidence type="ECO:0000313" key="9">
    <source>
        <dbReference type="Proteomes" id="UP000192247"/>
    </source>
</evidence>
<dbReference type="PROSITE" id="PS50081">
    <property type="entry name" value="ZF_DAG_PE_2"/>
    <property type="match status" value="1"/>
</dbReference>
<dbReference type="SMART" id="SM01175">
    <property type="entry name" value="DUF4206"/>
    <property type="match status" value="1"/>
</dbReference>
<reference evidence="8 9" key="1">
    <citation type="journal article" date="2017" name="Gigascience">
        <title>Draft genome of the honey bee ectoparasitic mite, Tropilaelaps mercedesae, is shaped by the parasitic life history.</title>
        <authorList>
            <person name="Dong X."/>
            <person name="Armstrong S.D."/>
            <person name="Xia D."/>
            <person name="Makepeace B.L."/>
            <person name="Darby A.C."/>
            <person name="Kadowaki T."/>
        </authorList>
    </citation>
    <scope>NUCLEOTIDE SEQUENCE [LARGE SCALE GENOMIC DNA]</scope>
    <source>
        <strain evidence="8">Wuxi-XJTLU</strain>
    </source>
</reference>
<sequence>MNSFGISEFAGRVGDMVKKTLTGEGTSSASDSPPPSSSSTGCSPENLSNVNEEHFSGLEGIFSSINTESKLELAIEKCKQMILDSEERSDARYSLIHKLVDLRWKLQEMRHGPQSPLCENSFTVMGHVFVSCNFEDSDGFCEKCCNRIWNFVNLGYNQYYTCNKCRYKCHQRCLNSITRTCAYLKDHAYELEICPEVGLSAQQFKCHECHTGLVQSGTLRLLPLIDSSRRLCDSCGRWFCRQCHWNNELVIPARVVHNWDFTPRKVCRGCVQFLRLMAKRPVLCIEELNSYLFSHVEELSSVKALREDIQEMKKYLTSCHIAQSKKLLWLLRKRHHFVENANMYSMQDLIDLEAGSLLKYIHQVTSVFETHITKECESCHGKGFLCGLCSSTEVLFPIHRDVTTRCPDCLSVFHRDCFRKFKGFCPRCDRMSRRGSQQGGECSSATAESV</sequence>
<dbReference type="InterPro" id="IPR002219">
    <property type="entry name" value="PKC_DAG/PE"/>
</dbReference>
<feature type="region of interest" description="Disordered" evidence="6">
    <location>
        <begin position="431"/>
        <end position="450"/>
    </location>
</feature>
<protein>
    <submittedName>
        <fullName evidence="8">Differentially expressed in FDCP 8-like</fullName>
    </submittedName>
</protein>
<dbReference type="STRING" id="418985.A0A1V9XFC4"/>
<evidence type="ECO:0000256" key="6">
    <source>
        <dbReference type="SAM" id="MobiDB-lite"/>
    </source>
</evidence>
<evidence type="ECO:0000256" key="2">
    <source>
        <dbReference type="ARBA" id="ARBA00022737"/>
    </source>
</evidence>